<feature type="compositionally biased region" description="Basic and acidic residues" evidence="3">
    <location>
        <begin position="534"/>
        <end position="545"/>
    </location>
</feature>
<dbReference type="PANTHER" id="PTHR10380:SF173">
    <property type="entry name" value="CUTICULAR PROTEIN 47EF, ISOFORM C-RELATED"/>
    <property type="match status" value="1"/>
</dbReference>
<feature type="compositionally biased region" description="Basic and acidic residues" evidence="3">
    <location>
        <begin position="392"/>
        <end position="403"/>
    </location>
</feature>
<evidence type="ECO:0000313" key="5">
    <source>
        <dbReference type="Proteomes" id="UP001497623"/>
    </source>
</evidence>
<name>A0AAV2RY34_MEGNR</name>
<dbReference type="PROSITE" id="PS51155">
    <property type="entry name" value="CHIT_BIND_RR_2"/>
    <property type="match status" value="5"/>
</dbReference>
<dbReference type="PROSITE" id="PS00233">
    <property type="entry name" value="CHIT_BIND_RR_1"/>
    <property type="match status" value="5"/>
</dbReference>
<gene>
    <name evidence="4" type="ORF">MNOR_LOCUS29368</name>
</gene>
<keyword evidence="1 2" id="KW-0193">Cuticle</keyword>
<feature type="region of interest" description="Disordered" evidence="3">
    <location>
        <begin position="534"/>
        <end position="578"/>
    </location>
</feature>
<reference evidence="4 5" key="1">
    <citation type="submission" date="2024-05" db="EMBL/GenBank/DDBJ databases">
        <authorList>
            <person name="Wallberg A."/>
        </authorList>
    </citation>
    <scope>NUCLEOTIDE SEQUENCE [LARGE SCALE GENOMIC DNA]</scope>
</reference>
<dbReference type="PANTHER" id="PTHR10380">
    <property type="entry name" value="CUTICLE PROTEIN"/>
    <property type="match status" value="1"/>
</dbReference>
<evidence type="ECO:0000256" key="1">
    <source>
        <dbReference type="ARBA" id="ARBA00022460"/>
    </source>
</evidence>
<sequence>GYSAPRSVDSDESVEIPILRDVRVHEDDGTHNFEVETANGIVLSQSGDSDGDKQGVVSFTHPDGTEFHLSFVANENGYQPQSSALPVAPAFPHPIPDFVLEQIEFARQQDKDASRESKSSVRTPSGSYGAPGSRKKRELPSTSYSAPRSVDSAESVEIPILRDVRVREDDGTHNFEVETANGIVLSQSGDSDGDKQGAVSFTHPDGTEFHLSFVANENGYQPQSSALPVAPAFPHPIPDFVLEQIEFARQQDEAASRESKSSVRTPSGSYGSPGSRKKRELPSPSYSAPRSVDSAESVEIPILRDIRVREDDGTHNFEVETANGIVLSQSGDSDGDKQGVVSFTHPDGTEFHLSFVANENGYQPQSSALPVAPAFPHPIPDFVLEQIEFARQQDEAASRESKSSVRTPSGSYGAPGSRKKRELPSPSYSASRSVDSTESVEIPILRDVRVREDDGTHNFEVETANGIVLSQSGDSDGDKQGVVSFTHPDGTEFHLSFVANENGYQPQSSALPVAPAFPHPIPDFVLEQIEFARQQDEAASRESKSSVRTPSGSYGAPGSRKKRELPSPSYSAPRSVDSAESVEIPILRDVRVREDDGTHNFEVETANGIVLSQSGDSDGDKQGVVSFTHPDGTEFHLSFVANENGYQPQSSALPVAPAFPHPIPDFVLEQIEFARHQDEAAAREGKSSVRTPSSRYGAPTSSEEN</sequence>
<feature type="compositionally biased region" description="Polar residues" evidence="3">
    <location>
        <begin position="426"/>
        <end position="436"/>
    </location>
</feature>
<dbReference type="EMBL" id="CAXKWB010033921">
    <property type="protein sequence ID" value="CAL4144027.1"/>
    <property type="molecule type" value="Genomic_DNA"/>
</dbReference>
<feature type="compositionally biased region" description="Basic and acidic residues" evidence="3">
    <location>
        <begin position="250"/>
        <end position="261"/>
    </location>
</feature>
<feature type="region of interest" description="Disordered" evidence="3">
    <location>
        <begin position="107"/>
        <end position="152"/>
    </location>
</feature>
<dbReference type="GO" id="GO:0062129">
    <property type="term" value="C:chitin-based extracellular matrix"/>
    <property type="evidence" value="ECO:0007669"/>
    <property type="project" value="TreeGrafter"/>
</dbReference>
<dbReference type="InterPro" id="IPR000618">
    <property type="entry name" value="Insect_cuticle"/>
</dbReference>
<feature type="region of interest" description="Disordered" evidence="3">
    <location>
        <begin position="250"/>
        <end position="294"/>
    </location>
</feature>
<dbReference type="GO" id="GO:0008010">
    <property type="term" value="F:structural constituent of chitin-based larval cuticle"/>
    <property type="evidence" value="ECO:0007669"/>
    <property type="project" value="TreeGrafter"/>
</dbReference>
<dbReference type="Proteomes" id="UP001497623">
    <property type="component" value="Unassembled WGS sequence"/>
</dbReference>
<feature type="compositionally biased region" description="Basic and acidic residues" evidence="3">
    <location>
        <begin position="677"/>
        <end position="687"/>
    </location>
</feature>
<feature type="region of interest" description="Disordered" evidence="3">
    <location>
        <begin position="677"/>
        <end position="705"/>
    </location>
</feature>
<feature type="region of interest" description="Disordered" evidence="3">
    <location>
        <begin position="392"/>
        <end position="436"/>
    </location>
</feature>
<dbReference type="InterPro" id="IPR050468">
    <property type="entry name" value="Cuticle_Struct_Prot"/>
</dbReference>
<evidence type="ECO:0000256" key="2">
    <source>
        <dbReference type="PROSITE-ProRule" id="PRU00497"/>
    </source>
</evidence>
<accession>A0AAV2RY34</accession>
<feature type="compositionally biased region" description="Polar residues" evidence="3">
    <location>
        <begin position="262"/>
        <end position="272"/>
    </location>
</feature>
<feature type="compositionally biased region" description="Polar residues" evidence="3">
    <location>
        <begin position="688"/>
        <end position="705"/>
    </location>
</feature>
<keyword evidence="5" id="KW-1185">Reference proteome</keyword>
<evidence type="ECO:0000256" key="3">
    <source>
        <dbReference type="SAM" id="MobiDB-lite"/>
    </source>
</evidence>
<dbReference type="InterPro" id="IPR031311">
    <property type="entry name" value="CHIT_BIND_RR_consensus"/>
</dbReference>
<feature type="non-terminal residue" evidence="4">
    <location>
        <position position="1"/>
    </location>
</feature>
<dbReference type="Pfam" id="PF00379">
    <property type="entry name" value="Chitin_bind_4"/>
    <property type="match status" value="5"/>
</dbReference>
<comment type="caution">
    <text evidence="4">The sequence shown here is derived from an EMBL/GenBank/DDBJ whole genome shotgun (WGS) entry which is preliminary data.</text>
</comment>
<protein>
    <submittedName>
        <fullName evidence="4">Uncharacterized protein</fullName>
    </submittedName>
</protein>
<organism evidence="4 5">
    <name type="scientific">Meganyctiphanes norvegica</name>
    <name type="common">Northern krill</name>
    <name type="synonym">Thysanopoda norvegica</name>
    <dbReference type="NCBI Taxonomy" id="48144"/>
    <lineage>
        <taxon>Eukaryota</taxon>
        <taxon>Metazoa</taxon>
        <taxon>Ecdysozoa</taxon>
        <taxon>Arthropoda</taxon>
        <taxon>Crustacea</taxon>
        <taxon>Multicrustacea</taxon>
        <taxon>Malacostraca</taxon>
        <taxon>Eumalacostraca</taxon>
        <taxon>Eucarida</taxon>
        <taxon>Euphausiacea</taxon>
        <taxon>Euphausiidae</taxon>
        <taxon>Meganyctiphanes</taxon>
    </lineage>
</organism>
<feature type="compositionally biased region" description="Basic and acidic residues" evidence="3">
    <location>
        <begin position="107"/>
        <end position="119"/>
    </location>
</feature>
<dbReference type="AlphaFoldDB" id="A0AAV2RY34"/>
<evidence type="ECO:0000313" key="4">
    <source>
        <dbReference type="EMBL" id="CAL4144027.1"/>
    </source>
</evidence>
<proteinExistence type="predicted"/>